<evidence type="ECO:0000313" key="5">
    <source>
        <dbReference type="Proteomes" id="UP000668060"/>
    </source>
</evidence>
<organism evidence="4 5">
    <name type="scientific">Prochlorococcus marinus CUG1433</name>
    <dbReference type="NCBI Taxonomy" id="2774506"/>
    <lineage>
        <taxon>Bacteria</taxon>
        <taxon>Bacillati</taxon>
        <taxon>Cyanobacteriota</taxon>
        <taxon>Cyanophyceae</taxon>
        <taxon>Synechococcales</taxon>
        <taxon>Prochlorococcaceae</taxon>
        <taxon>Prochlorococcus</taxon>
    </lineage>
</organism>
<dbReference type="GO" id="GO:0016757">
    <property type="term" value="F:glycosyltransferase activity"/>
    <property type="evidence" value="ECO:0007669"/>
    <property type="project" value="InterPro"/>
</dbReference>
<keyword evidence="2" id="KW-1133">Transmembrane helix</keyword>
<evidence type="ECO:0000256" key="2">
    <source>
        <dbReference type="SAM" id="Phobius"/>
    </source>
</evidence>
<evidence type="ECO:0000259" key="3">
    <source>
        <dbReference type="Pfam" id="PF00534"/>
    </source>
</evidence>
<dbReference type="Proteomes" id="UP000668060">
    <property type="component" value="Unassembled WGS sequence"/>
</dbReference>
<feature type="domain" description="Glycosyl transferase family 1" evidence="3">
    <location>
        <begin position="195"/>
        <end position="350"/>
    </location>
</feature>
<dbReference type="EMBL" id="JAEPLN010000001">
    <property type="protein sequence ID" value="MBO6971802.1"/>
    <property type="molecule type" value="Genomic_DNA"/>
</dbReference>
<gene>
    <name evidence="4" type="ORF">JJ842_07745</name>
</gene>
<dbReference type="PANTHER" id="PTHR46401">
    <property type="entry name" value="GLYCOSYLTRANSFERASE WBBK-RELATED"/>
    <property type="match status" value="1"/>
</dbReference>
<sequence>MRKPINLAIDASNIHSEGGLLHLKGILSSQKLPNKYVYKINIWGFSESLERFPKSNYIVHHELPKIFKNIFLRFFWQLFLLPKNNFLKQCHAFYVPSGICLFSPLPIILFFQNLIPFQWFNLKKYKFSITFFRLILIRIFQIISSHFACSIIFPSKFSLNVISSSFFFNSKVPLSTIYHGVDQNFCFTPSPQKSIKHFSQNKPFIISYISIIDVYKNHLNVFKAVKEIIDKKNLPLHLQFIGSSNSKFAKNLLYQISQNKDVRSWFSYIPEISHELLPNVYKNSNLIINASSCESFGMAGVESILSGQPVLASSSTVYQEILGKGAIYFNETDVNDIYNSILNCIYSVERRNMVVLEASKKSRKFTWEECSSRTFKKIINSISKK</sequence>
<comment type="caution">
    <text evidence="4">The sequence shown here is derived from an EMBL/GenBank/DDBJ whole genome shotgun (WGS) entry which is preliminary data.</text>
</comment>
<feature type="transmembrane region" description="Helical" evidence="2">
    <location>
        <begin position="92"/>
        <end position="111"/>
    </location>
</feature>
<dbReference type="Pfam" id="PF00534">
    <property type="entry name" value="Glycos_transf_1"/>
    <property type="match status" value="1"/>
</dbReference>
<dbReference type="InterPro" id="IPR001296">
    <property type="entry name" value="Glyco_trans_1"/>
</dbReference>
<keyword evidence="2" id="KW-0812">Transmembrane</keyword>
<reference evidence="4" key="1">
    <citation type="journal article" date="2021" name="Front. Mar. Sci.">
        <title>Genomes of Diverse Isolates of Prochlorococcus High-Light-Adapted Clade II in the Western Pacific Ocean.</title>
        <authorList>
            <person name="Yan W."/>
            <person name="Feng X."/>
            <person name="Zhang W."/>
            <person name="Nawaz M.Z."/>
            <person name="Luo T."/>
            <person name="Zhang R."/>
            <person name="Jiao N."/>
        </authorList>
    </citation>
    <scope>NUCLEOTIDE SEQUENCE</scope>
    <source>
        <strain evidence="4">CUG1433</strain>
    </source>
</reference>
<dbReference type="AlphaFoldDB" id="A0A9D9BXI4"/>
<dbReference type="Gene3D" id="3.40.50.2000">
    <property type="entry name" value="Glycogen Phosphorylase B"/>
    <property type="match status" value="2"/>
</dbReference>
<dbReference type="PANTHER" id="PTHR46401:SF2">
    <property type="entry name" value="GLYCOSYLTRANSFERASE WBBK-RELATED"/>
    <property type="match status" value="1"/>
</dbReference>
<evidence type="ECO:0000256" key="1">
    <source>
        <dbReference type="ARBA" id="ARBA00022679"/>
    </source>
</evidence>
<keyword evidence="1" id="KW-0808">Transferase</keyword>
<accession>A0A9D9BXI4</accession>
<protein>
    <submittedName>
        <fullName evidence="4">Glycosyltransferase</fullName>
    </submittedName>
</protein>
<proteinExistence type="predicted"/>
<feature type="transmembrane region" description="Helical" evidence="2">
    <location>
        <begin position="131"/>
        <end position="153"/>
    </location>
</feature>
<dbReference type="SUPFAM" id="SSF53756">
    <property type="entry name" value="UDP-Glycosyltransferase/glycogen phosphorylase"/>
    <property type="match status" value="1"/>
</dbReference>
<keyword evidence="2" id="KW-0472">Membrane</keyword>
<name>A0A9D9BXI4_PROMR</name>
<dbReference type="GO" id="GO:0009103">
    <property type="term" value="P:lipopolysaccharide biosynthetic process"/>
    <property type="evidence" value="ECO:0007669"/>
    <property type="project" value="TreeGrafter"/>
</dbReference>
<evidence type="ECO:0000313" key="4">
    <source>
        <dbReference type="EMBL" id="MBO6971802.1"/>
    </source>
</evidence>